<dbReference type="CDD" id="cd00096">
    <property type="entry name" value="Ig"/>
    <property type="match status" value="1"/>
</dbReference>
<feature type="compositionally biased region" description="Basic and acidic residues" evidence="1">
    <location>
        <begin position="353"/>
        <end position="362"/>
    </location>
</feature>
<feature type="transmembrane region" description="Helical" evidence="2">
    <location>
        <begin position="224"/>
        <end position="247"/>
    </location>
</feature>
<feature type="compositionally biased region" description="Polar residues" evidence="1">
    <location>
        <begin position="262"/>
        <end position="284"/>
    </location>
</feature>
<dbReference type="CDD" id="cd00063">
    <property type="entry name" value="FN3"/>
    <property type="match status" value="1"/>
</dbReference>
<evidence type="ECO:0000259" key="3">
    <source>
        <dbReference type="PROSITE" id="PS50835"/>
    </source>
</evidence>
<dbReference type="PROSITE" id="PS50853">
    <property type="entry name" value="FN3"/>
    <property type="match status" value="1"/>
</dbReference>
<keyword evidence="2" id="KW-1133">Transmembrane helix</keyword>
<dbReference type="InterPro" id="IPR013783">
    <property type="entry name" value="Ig-like_fold"/>
</dbReference>
<dbReference type="Pfam" id="PF13927">
    <property type="entry name" value="Ig_3"/>
    <property type="match status" value="1"/>
</dbReference>
<dbReference type="Proteomes" id="UP001154078">
    <property type="component" value="Chromosome 2"/>
</dbReference>
<accession>A0A9P0AZE9</accession>
<name>A0A9P0AZE9_BRAAE</name>
<keyword evidence="6" id="KW-1185">Reference proteome</keyword>
<proteinExistence type="predicted"/>
<feature type="domain" description="Ig-like" evidence="3">
    <location>
        <begin position="7"/>
        <end position="107"/>
    </location>
</feature>
<reference evidence="5" key="1">
    <citation type="submission" date="2021-12" db="EMBL/GenBank/DDBJ databases">
        <authorList>
            <person name="King R."/>
        </authorList>
    </citation>
    <scope>NUCLEOTIDE SEQUENCE</scope>
</reference>
<dbReference type="SUPFAM" id="SSF49265">
    <property type="entry name" value="Fibronectin type III"/>
    <property type="match status" value="1"/>
</dbReference>
<dbReference type="PROSITE" id="PS50835">
    <property type="entry name" value="IG_LIKE"/>
    <property type="match status" value="1"/>
</dbReference>
<gene>
    <name evidence="5" type="ORF">MELIAE_LOCUS4370</name>
</gene>
<dbReference type="InterPro" id="IPR007110">
    <property type="entry name" value="Ig-like_dom"/>
</dbReference>
<dbReference type="Gene3D" id="2.60.40.10">
    <property type="entry name" value="Immunoglobulins"/>
    <property type="match status" value="2"/>
</dbReference>
<feature type="region of interest" description="Disordered" evidence="1">
    <location>
        <begin position="257"/>
        <end position="292"/>
    </location>
</feature>
<dbReference type="EMBL" id="OV121133">
    <property type="protein sequence ID" value="CAH0551847.1"/>
    <property type="molecule type" value="Genomic_DNA"/>
</dbReference>
<organism evidence="5 6">
    <name type="scientific">Brassicogethes aeneus</name>
    <name type="common">Rape pollen beetle</name>
    <name type="synonym">Meligethes aeneus</name>
    <dbReference type="NCBI Taxonomy" id="1431903"/>
    <lineage>
        <taxon>Eukaryota</taxon>
        <taxon>Metazoa</taxon>
        <taxon>Ecdysozoa</taxon>
        <taxon>Arthropoda</taxon>
        <taxon>Hexapoda</taxon>
        <taxon>Insecta</taxon>
        <taxon>Pterygota</taxon>
        <taxon>Neoptera</taxon>
        <taxon>Endopterygota</taxon>
        <taxon>Coleoptera</taxon>
        <taxon>Polyphaga</taxon>
        <taxon>Cucujiformia</taxon>
        <taxon>Nitidulidae</taxon>
        <taxon>Meligethinae</taxon>
        <taxon>Brassicogethes</taxon>
    </lineage>
</organism>
<dbReference type="InterPro" id="IPR036116">
    <property type="entry name" value="FN3_sf"/>
</dbReference>
<dbReference type="AlphaFoldDB" id="A0A9P0AZE9"/>
<keyword evidence="2" id="KW-0812">Transmembrane</keyword>
<feature type="region of interest" description="Disordered" evidence="1">
    <location>
        <begin position="352"/>
        <end position="375"/>
    </location>
</feature>
<feature type="domain" description="Fibronectin type-III" evidence="4">
    <location>
        <begin position="121"/>
        <end position="214"/>
    </location>
</feature>
<dbReference type="InterPro" id="IPR003961">
    <property type="entry name" value="FN3_dom"/>
</dbReference>
<evidence type="ECO:0000313" key="5">
    <source>
        <dbReference type="EMBL" id="CAH0551847.1"/>
    </source>
</evidence>
<evidence type="ECO:0000256" key="2">
    <source>
        <dbReference type="SAM" id="Phobius"/>
    </source>
</evidence>
<keyword evidence="2" id="KW-0472">Membrane</keyword>
<dbReference type="SUPFAM" id="SSF48726">
    <property type="entry name" value="Immunoglobulin"/>
    <property type="match status" value="1"/>
</dbReference>
<dbReference type="PANTHER" id="PTHR23278">
    <property type="entry name" value="SIDESTEP PROTEIN"/>
    <property type="match status" value="1"/>
</dbReference>
<dbReference type="PANTHER" id="PTHR23278:SF31">
    <property type="entry name" value="SIDESTEP II, ISOFORM A"/>
    <property type="match status" value="1"/>
</dbReference>
<protein>
    <recommendedName>
        <fullName evidence="7">Nephrin</fullName>
    </recommendedName>
</protein>
<dbReference type="OrthoDB" id="10006996at2759"/>
<evidence type="ECO:0008006" key="7">
    <source>
        <dbReference type="Google" id="ProtNLM"/>
    </source>
</evidence>
<sequence length="398" mass="43497">MKERKTPRLTATFVVSDAPTCKYDRVSVVGASRGESVDIVCEIESDPPAKSYRWKFNNSGETLDVAAERYARTSNGTSSLLRYTPVTELDYGSLSCWAANSVGHQINPCVFQVVAAGKPYPVKNCTLSNLTSSSVEVFCLAGFDGGLPQYFVLELYSTSSAIPRYNMTSLTEPFFFLDNLEPDVTFRIVIFAVNSKGKSNGIVLEEVTFKDAEKRTATDGDLSFSPLLGVLLGGTLTVVVVIMLVIIRIRKSKGHKQDNIEQKVSSGTMQHNTMSSTKPLLRSTSPKDADDPDIIPAKYGSPEGRTLPHGTTGAGLLATSPNYAQSNVPQWIGPVDQYHQYNNPVARVGTFPRDSRPKDLHLENGNNSPTKKSTNDMELNGLAIKERLMANRLPESCV</sequence>
<evidence type="ECO:0000259" key="4">
    <source>
        <dbReference type="PROSITE" id="PS50853"/>
    </source>
</evidence>
<evidence type="ECO:0000313" key="6">
    <source>
        <dbReference type="Proteomes" id="UP001154078"/>
    </source>
</evidence>
<dbReference type="InterPro" id="IPR036179">
    <property type="entry name" value="Ig-like_dom_sf"/>
</dbReference>
<evidence type="ECO:0000256" key="1">
    <source>
        <dbReference type="SAM" id="MobiDB-lite"/>
    </source>
</evidence>